<reference evidence="2" key="1">
    <citation type="journal article" date="2012" name="J. Bacteriol.">
        <title>Genome sequence of the haloalkaliphilic methanotrophic bacterium Methylomicrobium alcaliphilum 20Z.</title>
        <authorList>
            <person name="Vuilleumier S."/>
            <person name="Khmelenina V.N."/>
            <person name="Bringel F."/>
            <person name="Reshetnikov A.S."/>
            <person name="Lajus A."/>
            <person name="Mangenot S."/>
            <person name="Rouy Z."/>
            <person name="Op den Camp H.J."/>
            <person name="Jetten M.S."/>
            <person name="Dispirito A.A."/>
            <person name="Dunfield P."/>
            <person name="Klotz M.G."/>
            <person name="Semrau J.D."/>
            <person name="Stein L.Y."/>
            <person name="Barbe V."/>
            <person name="Medigue C."/>
            <person name="Trotsenko Y.A."/>
            <person name="Kalyuzhnaya M.G."/>
        </authorList>
    </citation>
    <scope>NUCLEOTIDE SEQUENCE [LARGE SCALE GENOMIC DNA]</scope>
    <source>
        <strain evidence="2">DSM 19304 / NCIMB 14124 / VKM B-2133 / 20Z</strain>
    </source>
</reference>
<keyword evidence="2" id="KW-1185">Reference proteome</keyword>
<evidence type="ECO:0000313" key="2">
    <source>
        <dbReference type="Proteomes" id="UP000008315"/>
    </source>
</evidence>
<dbReference type="EMBL" id="FO082060">
    <property type="protein sequence ID" value="CCE22780.1"/>
    <property type="molecule type" value="Genomic_DNA"/>
</dbReference>
<name>G4STV7_META2</name>
<protein>
    <submittedName>
        <fullName evidence="1">Uncharacterized protein</fullName>
    </submittedName>
</protein>
<proteinExistence type="predicted"/>
<dbReference type="HOGENOM" id="CLU_3416860_0_0_6"/>
<sequence length="26" mass="3030">MACKAVAQELAFSKTRQVSYYGQTYW</sequence>
<dbReference type="Proteomes" id="UP000008315">
    <property type="component" value="Chromosome"/>
</dbReference>
<accession>G4STV7</accession>
<dbReference type="AlphaFoldDB" id="G4STV7"/>
<dbReference type="KEGG" id="mah:MEALZ_1088"/>
<gene>
    <name evidence="1" type="ordered locus">MEALZ_1088</name>
</gene>
<organism evidence="1 2">
    <name type="scientific">Methylotuvimicrobium alcaliphilum (strain DSM 19304 / NCIMB 14124 / VKM B-2133 / 20Z)</name>
    <name type="common">Methylomicrobium alcaliphilum</name>
    <dbReference type="NCBI Taxonomy" id="1091494"/>
    <lineage>
        <taxon>Bacteria</taxon>
        <taxon>Pseudomonadati</taxon>
        <taxon>Pseudomonadota</taxon>
        <taxon>Gammaproteobacteria</taxon>
        <taxon>Methylococcales</taxon>
        <taxon>Methylococcaceae</taxon>
        <taxon>Methylotuvimicrobium</taxon>
    </lineage>
</organism>
<evidence type="ECO:0000313" key="1">
    <source>
        <dbReference type="EMBL" id="CCE22780.1"/>
    </source>
</evidence>